<gene>
    <name evidence="7" type="ORF">E0Z10_g8693</name>
</gene>
<keyword evidence="2" id="KW-0547">Nucleotide-binding</keyword>
<dbReference type="CDD" id="cd18808">
    <property type="entry name" value="SF1_C_Upf1"/>
    <property type="match status" value="1"/>
</dbReference>
<feature type="region of interest" description="Disordered" evidence="5">
    <location>
        <begin position="2077"/>
        <end position="2097"/>
    </location>
</feature>
<feature type="compositionally biased region" description="Polar residues" evidence="5">
    <location>
        <begin position="1142"/>
        <end position="1157"/>
    </location>
</feature>
<organism evidence="7 8">
    <name type="scientific">Xylaria hypoxylon</name>
    <dbReference type="NCBI Taxonomy" id="37992"/>
    <lineage>
        <taxon>Eukaryota</taxon>
        <taxon>Fungi</taxon>
        <taxon>Dikarya</taxon>
        <taxon>Ascomycota</taxon>
        <taxon>Pezizomycotina</taxon>
        <taxon>Sordariomycetes</taxon>
        <taxon>Xylariomycetidae</taxon>
        <taxon>Xylariales</taxon>
        <taxon>Xylariaceae</taxon>
        <taxon>Xylaria</taxon>
    </lineage>
</organism>
<evidence type="ECO:0000259" key="6">
    <source>
        <dbReference type="SMART" id="SM00382"/>
    </source>
</evidence>
<sequence>MMPQKSVWAAGRRLDPQQVSSSNSNSEKRSQYLNKTFNNVLKGSWKIIRLQVARDFLQSISSQQDKTTCLERLASSKFGQEALHRALIFTDSPQFMNTVVSDLLGFFEDPELRRLCDGELLTQILWVVVDPPLFWNKLLQNARNFVLNNKTLEGFAWLLLQLIMLPSTQSKEFRKAAESLLQEDLPLGSCSPKAERLMRQIKALVVPSSALGTGSLSPDGLSPGGRHDNDFANYRDIAVLPTREELLSTDRPFYLHASSITEADSASRPLVHLDNQFRLLREDMIGEMQEEFRNVATGKQKRGFKNTFIQNLSFEGFDRSAMTKERPCTLVFQCDNDVLSAKLNIQGSNSLENRKKALKRAATFLRHQSFGCLVKGNNVLGFTSIDRNEDQLALNPPRICLRIASLDSLEQILRALQQGPLDYLQLCTPVFAYEPILERLQRKTEIELAGDILGQPGPPGTGKSLVGALLAKILLDNTDEILLVLSFTNHALDQFIEDLMDIGIDANMIVRLGSKSTTRTAPLLMSAQNESGAHGRRARYELINYQRDRMNDILETIEELSADFFQNGISPAQILEYLQCSQTDGHFYDALLVPEALEGETIVGPRGKTIKPDYLLRRWESGQDSGTFPAQLSSSEWSSVWNLEKSERLAKIRRWKNDIGQARLHELTTCIKEFNKSQKRLQRLRKERTEHILRTKRIIACTTTAASMYASEIQSAAPGIIVVEEAGEILESHILAAMGPTTKQLIQIGDHKQLRPKVKSFKLSVEAGNGYDLNRSLFERLILQGRPNCTLLNQHRMRPEISELIRHNYPALIDAQSTLNRPSLLGFQDDVIFVNHRHLEAKHNVLLDKSDQTMKSSKQNVWEADMVLKCLRHLAQQNYKTNDIVILTPYLGQLSLLREKLSQDHDPILSDLDGHDLVEAGILPAASADVNKNPIRLSTIDNYQGEESDIVIASLTRSNEDGEIGFMAAPERLNVLISRARNALIMIGNADTLMGASKGRAEWIKLFDHLKSRGGIHDGFPVKCEKHPDHLTYNAQMGVAQSLVQSFYLVGNTNVQNGATPGCRLEKEEKERKARRDKDLELERQAKQRAYAKQLAAVKNAIAHQQQALKDQREEKLREQTIRQHEAELARVTEEATKFSHESVSIPVQATVGSEPSSDGKVLNDEEPTQEQEGEHYDSQAQWSIDEPQSDNQETKDSDAPDVSHTDEEEPTPVRQPSSAESDWQQQKELEFASNEALDSLIQMIGLESVKKEFLNIKARVDTAVRQGVDLKGDRFGACLLGNPGTVKTTVARLYGKFLSSMGVIPGNHFEETTGSRLAHDGIQGAQALLDNLLQNGGGVFFLDEAYQIVSSSSFGGSQVLDFLLAEIENCTGKIVFVFAGYRKQMEAFFAHNPGIPSRIPFSLDFQDYEDSELLQIMHHVLDRKFSSRMKIEGGAGGLYMRVASRRIGRSRGREGFGNAREVHNILSVLLRRQADRLHKSRQRGGVPDDLILQKIDIIGPEPSHAISSNNDWQTLHKMVGLKSVKQSIEVLVNRLQANYERELNEQPLIGCSLNKVFVGNPGTGKTTVAKLYGKILAALGLLSNGEVIVKNPADFVGSALGHSEKNTKAILEATKGKVLIIDEAYMLASGSSDTGGTSDPYKTAVIDTIVAEVQSTSLEDRCVLLLGYPGQMEDMFQKVNPGLARRFPMSSAFIFEDYDDSELRSIIDLKLKQQGFRAREAAKQACVSILGRARNRPNFGNAGEVDIILDQAKERQQMRLTRSIGPSKTDWLEPQDIDPDFNRLEQAATNIQLLFKGVVGCEDIVQQLEGYQQEVQNMKGLEFSDAEIRSQIPSGLLFRGPPGTGKTSTARRMGKVYYDLGLLAEAKVVECSATDLIGQYHTDLQKAIFAKEAMDEIVDCLTKERYQNKILVILAGYDNDINRLMNQNPGLTSRFPETISFHHMPPRHCRDLLLQCLSMKKLDITQLEASSTLDGKLLDLFALLAKTPSWGNARDVQTLAKSVFSKMNKAKTETPTRVITEDVVVDVINGMIKERSSRATALGSAPHQSTLLPIQTQFDYGEPPRSEVSTTFITETTTEAATKPEGKEGKEDIPPVQNSAKSEFKKAVRRDAGVSDEVWQQLQADKEAAENRQRDLATARQKAAELERQTRAQEEELKRQRNDAARREALRRLELIRIERDLAELERREKEERMKKELEVKSKLKRMGLCPMGYEWIPQAEGYRCAGGSHFMTNGELGI</sequence>
<evidence type="ECO:0000313" key="7">
    <source>
        <dbReference type="EMBL" id="TGJ80061.1"/>
    </source>
</evidence>
<evidence type="ECO:0000256" key="2">
    <source>
        <dbReference type="ARBA" id="ARBA00022741"/>
    </source>
</evidence>
<evidence type="ECO:0000313" key="8">
    <source>
        <dbReference type="Proteomes" id="UP000297716"/>
    </source>
</evidence>
<dbReference type="Gene3D" id="3.40.50.300">
    <property type="entry name" value="P-loop containing nucleotide triphosphate hydrolases"/>
    <property type="match status" value="5"/>
</dbReference>
<feature type="region of interest" description="Disordered" evidence="5">
    <location>
        <begin position="2130"/>
        <end position="2161"/>
    </location>
</feature>
<dbReference type="SUPFAM" id="SSF52540">
    <property type="entry name" value="P-loop containing nucleoside triphosphate hydrolases"/>
    <property type="match status" value="4"/>
</dbReference>
<comment type="similarity">
    <text evidence="1">Belongs to the CbxX/CfxQ family.</text>
</comment>
<dbReference type="OrthoDB" id="2423195at2759"/>
<dbReference type="Proteomes" id="UP000297716">
    <property type="component" value="Unassembled WGS sequence"/>
</dbReference>
<feature type="domain" description="AAA+ ATPase" evidence="6">
    <location>
        <begin position="1274"/>
        <end position="1410"/>
    </location>
</feature>
<dbReference type="SMART" id="SM00382">
    <property type="entry name" value="AAA"/>
    <property type="match status" value="4"/>
</dbReference>
<dbReference type="InterPro" id="IPR041677">
    <property type="entry name" value="DNA2/NAM7_AAA_11"/>
</dbReference>
<feature type="domain" description="AAA+ ATPase" evidence="6">
    <location>
        <begin position="1552"/>
        <end position="1671"/>
    </location>
</feature>
<feature type="region of interest" description="Disordered" evidence="5">
    <location>
        <begin position="1135"/>
        <end position="1227"/>
    </location>
</feature>
<dbReference type="PANTHER" id="PTHR43392">
    <property type="entry name" value="AAA-TYPE ATPASE FAMILY PROTEIN / ANKYRIN REPEAT FAMILY PROTEIN"/>
    <property type="match status" value="1"/>
</dbReference>
<name>A0A4Z0YKY6_9PEZI</name>
<keyword evidence="3" id="KW-0378">Hydrolase</keyword>
<dbReference type="InterPro" id="IPR041679">
    <property type="entry name" value="DNA2/NAM7-like_C"/>
</dbReference>
<dbReference type="PANTHER" id="PTHR43392:SF2">
    <property type="entry name" value="AAA-TYPE ATPASE FAMILY PROTEIN _ ANKYRIN REPEAT FAMILY PROTEIN"/>
    <property type="match status" value="1"/>
</dbReference>
<feature type="region of interest" description="Disordered" evidence="5">
    <location>
        <begin position="1"/>
        <end position="27"/>
    </location>
</feature>
<dbReference type="InterPro" id="IPR027417">
    <property type="entry name" value="P-loop_NTPase"/>
</dbReference>
<dbReference type="FunFam" id="3.40.50.300:FF:000216">
    <property type="entry name" value="Type VII secretion ATPase EccA"/>
    <property type="match status" value="1"/>
</dbReference>
<dbReference type="GO" id="GO:0004386">
    <property type="term" value="F:helicase activity"/>
    <property type="evidence" value="ECO:0007669"/>
    <property type="project" value="InterPro"/>
</dbReference>
<dbReference type="Pfam" id="PF00004">
    <property type="entry name" value="AAA"/>
    <property type="match status" value="3"/>
</dbReference>
<comment type="caution">
    <text evidence="7">The sequence shown here is derived from an EMBL/GenBank/DDBJ whole genome shotgun (WGS) entry which is preliminary data.</text>
</comment>
<evidence type="ECO:0000256" key="5">
    <source>
        <dbReference type="SAM" id="MobiDB-lite"/>
    </source>
</evidence>
<dbReference type="STRING" id="37992.A0A4Z0YKY6"/>
<protein>
    <recommendedName>
        <fullName evidence="6">AAA+ ATPase domain-containing protein</fullName>
    </recommendedName>
</protein>
<keyword evidence="8" id="KW-1185">Reference proteome</keyword>
<reference evidence="7 8" key="1">
    <citation type="submission" date="2019-03" db="EMBL/GenBank/DDBJ databases">
        <title>Draft genome sequence of Xylaria hypoxylon DSM 108379, a ubiquitous saprotrophic-parasitic fungi on hardwood.</title>
        <authorList>
            <person name="Buettner E."/>
            <person name="Leonhardt S."/>
            <person name="Gebauer A.M."/>
            <person name="Liers C."/>
            <person name="Hofrichter M."/>
            <person name="Kellner H."/>
        </authorList>
    </citation>
    <scope>NUCLEOTIDE SEQUENCE [LARGE SCALE GENOMIC DNA]</scope>
    <source>
        <strain evidence="7 8">DSM 108379</strain>
    </source>
</reference>
<dbReference type="GO" id="GO:0016887">
    <property type="term" value="F:ATP hydrolysis activity"/>
    <property type="evidence" value="ECO:0007669"/>
    <property type="project" value="InterPro"/>
</dbReference>
<dbReference type="InterPro" id="IPR050773">
    <property type="entry name" value="CbxX/CfxQ_RuBisCO_ESX"/>
</dbReference>
<feature type="compositionally biased region" description="Basic and acidic residues" evidence="5">
    <location>
        <begin position="2083"/>
        <end position="2094"/>
    </location>
</feature>
<dbReference type="Pfam" id="PF13087">
    <property type="entry name" value="AAA_12"/>
    <property type="match status" value="1"/>
</dbReference>
<dbReference type="InterPro" id="IPR003593">
    <property type="entry name" value="AAA+_ATPase"/>
</dbReference>
<dbReference type="FunFam" id="3.40.50.300:FF:001660">
    <property type="entry name" value="NF-X1 finger and helicase protein, putative"/>
    <property type="match status" value="1"/>
</dbReference>
<feature type="compositionally biased region" description="Polar residues" evidence="5">
    <location>
        <begin position="1215"/>
        <end position="1225"/>
    </location>
</feature>
<dbReference type="Pfam" id="PF17866">
    <property type="entry name" value="AAA_lid_6"/>
    <property type="match status" value="2"/>
</dbReference>
<evidence type="ECO:0000256" key="1">
    <source>
        <dbReference type="ARBA" id="ARBA00010378"/>
    </source>
</evidence>
<evidence type="ECO:0000256" key="4">
    <source>
        <dbReference type="ARBA" id="ARBA00022840"/>
    </source>
</evidence>
<dbReference type="GO" id="GO:0005524">
    <property type="term" value="F:ATP binding"/>
    <property type="evidence" value="ECO:0007669"/>
    <property type="project" value="UniProtKB-KW"/>
</dbReference>
<dbReference type="InterPro" id="IPR047187">
    <property type="entry name" value="SF1_C_Upf1"/>
</dbReference>
<feature type="domain" description="AAA+ ATPase" evidence="6">
    <location>
        <begin position="1833"/>
        <end position="2126"/>
    </location>
</feature>
<dbReference type="EMBL" id="SKBN01000244">
    <property type="protein sequence ID" value="TGJ80061.1"/>
    <property type="molecule type" value="Genomic_DNA"/>
</dbReference>
<keyword evidence="3" id="KW-0347">Helicase</keyword>
<proteinExistence type="inferred from homology"/>
<dbReference type="Gene3D" id="1.10.8.60">
    <property type="match status" value="2"/>
</dbReference>
<dbReference type="InterPro" id="IPR003959">
    <property type="entry name" value="ATPase_AAA_core"/>
</dbReference>
<feature type="domain" description="AAA+ ATPase" evidence="6">
    <location>
        <begin position="449"/>
        <end position="811"/>
    </location>
</feature>
<dbReference type="CDD" id="cd00009">
    <property type="entry name" value="AAA"/>
    <property type="match status" value="1"/>
</dbReference>
<feature type="compositionally biased region" description="Basic and acidic residues" evidence="5">
    <location>
        <begin position="1193"/>
        <end position="1206"/>
    </location>
</feature>
<dbReference type="PRINTS" id="PR00819">
    <property type="entry name" value="CBXCFQXSUPER"/>
</dbReference>
<dbReference type="FunFam" id="1.10.8.60:FF:000160">
    <property type="entry name" value="WGS project CABT00000000 data, contig 2.55"/>
    <property type="match status" value="1"/>
</dbReference>
<dbReference type="InterPro" id="IPR041627">
    <property type="entry name" value="AAA_lid_6"/>
</dbReference>
<evidence type="ECO:0000256" key="3">
    <source>
        <dbReference type="ARBA" id="ARBA00022806"/>
    </source>
</evidence>
<accession>A0A4Z0YKY6</accession>
<keyword evidence="4" id="KW-0067">ATP-binding</keyword>
<dbReference type="Pfam" id="PF13086">
    <property type="entry name" value="AAA_11"/>
    <property type="match status" value="1"/>
</dbReference>
<dbReference type="InterPro" id="IPR000641">
    <property type="entry name" value="CbxX/CfxQ"/>
</dbReference>